<evidence type="ECO:0000256" key="3">
    <source>
        <dbReference type="ARBA" id="ARBA00005283"/>
    </source>
</evidence>
<dbReference type="PANTHER" id="PTHR16171:SF7">
    <property type="entry name" value="DNA REPAIR PROTEIN RAD2"/>
    <property type="match status" value="1"/>
</dbReference>
<gene>
    <name evidence="16" type="primary">LOC100367993</name>
</gene>
<proteinExistence type="inferred from homology"/>
<keyword evidence="6" id="KW-0255">Endonuclease</keyword>
<keyword evidence="9" id="KW-0460">Magnesium</keyword>
<accession>A0ABM0GUJ1</accession>
<evidence type="ECO:0000256" key="5">
    <source>
        <dbReference type="ARBA" id="ARBA00022723"/>
    </source>
</evidence>
<dbReference type="PROSITE" id="PS00841">
    <property type="entry name" value="XPG_1"/>
    <property type="match status" value="1"/>
</dbReference>
<keyword evidence="4" id="KW-0540">Nuclease</keyword>
<sequence length="1013" mass="114634">MGVKGLWRLLESTGQPVTLESLEGKILAVDISLWLNQAVKGMRGRDGNPIANAHLVVLFNRICKLLFYRIKPVFVFDGGVPLLKKQTLALRSQRQDKAVKESNKARQKLLQNFLKKTAITTVLGTNVVASTSHVIISSPSKQTDMYELPAMKPSQDNLESDSSQDSWSQDIQQELIQEQFQDINDIDIHSESFRALPLEIQHELLVEMKDHRKMRSVTLVNELPKKANDFSSFQLAGLLKKSNLSQRLNSIRKEMNSKESGETVSMLKHDVPNETRVESRRVVSANDQHYILIKGLSNKKDVEDSNVDQDTNGKPVIAEMPIQKESQDELVVIDCELAQVKSVQVIKEIDPKHVYDKDVIFDGNRKSPDSDKVELTDKNEKTTTGNQLNLNTDHECEVVDLTKAATYDTHKNIYNKNLRDIDKTNQSADTAVHPVKIQEEVHAKRDSSAMFKNIAQVSEKVDVENINGKLIAQPNSEELTLTSKLEDQMYEVVNMKPEVEVVSMKPEVEVVSMKPEVEVAIINPYNESSSEDDLIEVVVNPSEVSCHDDLFPAEIFVKEIKVCASPQREVAEVDISQQFGRIHEVDVARKEDQKEDEKEILVTISEESDASAPSPVDKWAGKTLEEVEAMEVELDNEGVALMAEKNKQERFGASITDQMYVEAKELLTLFGLPYITSVQEAEAQCAYLNLTDQTYGTITDDSDIWLFGGKRVYKNMFNQKKFVECYIAENIERQLLLNRDKMIQIAYLVGSDYTTGITGIGGVTAMELLHEFEGGDKLEPLNKFREWWEEAQKQVKLPSSETKVKSKLRTVQVHSGFPNINVREAYMNPAIDESTEAFTWGLPDLTSLREFANEKLGWTKLKTDEVLLPVMKKLHEKTTQTKMNHYFPVELNEPRKVKSKRINQVLNRHLRGNTNVLKRALPKTSVDRMDKVKCKKAKKKTDMNSESNSSEYESDTSTKASQRTPSTRVAAKTRTKNKGKAVARRTSRKTRQATSKARQQVTLEVNLSESSSD</sequence>
<dbReference type="InterPro" id="IPR029060">
    <property type="entry name" value="PIN-like_dom_sf"/>
</dbReference>
<name>A0ABM0GUJ1_SACKO</name>
<feature type="domain" description="XPG-I" evidence="13">
    <location>
        <begin position="668"/>
        <end position="737"/>
    </location>
</feature>
<dbReference type="Gene3D" id="1.10.150.20">
    <property type="entry name" value="5' to 3' exonuclease, C-terminal subdomain"/>
    <property type="match status" value="1"/>
</dbReference>
<evidence type="ECO:0000256" key="7">
    <source>
        <dbReference type="ARBA" id="ARBA00022763"/>
    </source>
</evidence>
<dbReference type="Gene3D" id="3.40.50.1010">
    <property type="entry name" value="5'-nuclease"/>
    <property type="match status" value="2"/>
</dbReference>
<dbReference type="SMART" id="SM00484">
    <property type="entry name" value="XPGI"/>
    <property type="match status" value="1"/>
</dbReference>
<evidence type="ECO:0000256" key="1">
    <source>
        <dbReference type="ARBA" id="ARBA00001946"/>
    </source>
</evidence>
<dbReference type="PANTHER" id="PTHR16171">
    <property type="entry name" value="DNA REPAIR PROTEIN COMPLEMENTING XP-G CELLS-RELATED"/>
    <property type="match status" value="1"/>
</dbReference>
<evidence type="ECO:0000256" key="8">
    <source>
        <dbReference type="ARBA" id="ARBA00022801"/>
    </source>
</evidence>
<comment type="subcellular location">
    <subcellularLocation>
        <location evidence="2">Nucleus</location>
    </subcellularLocation>
</comment>
<dbReference type="PRINTS" id="PR00066">
    <property type="entry name" value="XRODRMPGMNTG"/>
</dbReference>
<evidence type="ECO:0000256" key="10">
    <source>
        <dbReference type="ARBA" id="ARBA00023204"/>
    </source>
</evidence>
<keyword evidence="11" id="KW-0539">Nucleus</keyword>
<reference evidence="16" key="1">
    <citation type="submission" date="2025-08" db="UniProtKB">
        <authorList>
            <consortium name="RefSeq"/>
        </authorList>
    </citation>
    <scope>IDENTIFICATION</scope>
    <source>
        <tissue evidence="16">Testes</tissue>
    </source>
</reference>
<feature type="compositionally biased region" description="Polar residues" evidence="12">
    <location>
        <begin position="955"/>
        <end position="967"/>
    </location>
</feature>
<protein>
    <submittedName>
        <fullName evidence="16">DNA repair protein complementing XP-G cells homolog</fullName>
    </submittedName>
</protein>
<dbReference type="InterPro" id="IPR001044">
    <property type="entry name" value="XPG/Rad2_eukaryotes"/>
</dbReference>
<feature type="compositionally biased region" description="Basic and acidic residues" evidence="12">
    <location>
        <begin position="363"/>
        <end position="381"/>
    </location>
</feature>
<feature type="region of interest" description="Disordered" evidence="12">
    <location>
        <begin position="363"/>
        <end position="388"/>
    </location>
</feature>
<organism evidence="15 16">
    <name type="scientific">Saccoglossus kowalevskii</name>
    <name type="common">Acorn worm</name>
    <dbReference type="NCBI Taxonomy" id="10224"/>
    <lineage>
        <taxon>Eukaryota</taxon>
        <taxon>Metazoa</taxon>
        <taxon>Hemichordata</taxon>
        <taxon>Enteropneusta</taxon>
        <taxon>Harrimaniidae</taxon>
        <taxon>Saccoglossus</taxon>
    </lineage>
</organism>
<dbReference type="Pfam" id="PF00752">
    <property type="entry name" value="XPG_N"/>
    <property type="match status" value="1"/>
</dbReference>
<feature type="domain" description="XPG N-terminal" evidence="14">
    <location>
        <begin position="1"/>
        <end position="98"/>
    </location>
</feature>
<dbReference type="CDD" id="cd09904">
    <property type="entry name" value="H3TH_XPG"/>
    <property type="match status" value="1"/>
</dbReference>
<feature type="compositionally biased region" description="Basic residues" evidence="12">
    <location>
        <begin position="971"/>
        <end position="991"/>
    </location>
</feature>
<evidence type="ECO:0000256" key="2">
    <source>
        <dbReference type="ARBA" id="ARBA00004123"/>
    </source>
</evidence>
<dbReference type="InterPro" id="IPR006085">
    <property type="entry name" value="XPG_DNA_repair_N"/>
</dbReference>
<dbReference type="InterPro" id="IPR006086">
    <property type="entry name" value="XPG-I_dom"/>
</dbReference>
<dbReference type="InterPro" id="IPR006084">
    <property type="entry name" value="XPG/Rad2"/>
</dbReference>
<dbReference type="Proteomes" id="UP000694865">
    <property type="component" value="Unplaced"/>
</dbReference>
<keyword evidence="7" id="KW-0227">DNA damage</keyword>
<evidence type="ECO:0000259" key="14">
    <source>
        <dbReference type="SMART" id="SM00485"/>
    </source>
</evidence>
<evidence type="ECO:0000256" key="6">
    <source>
        <dbReference type="ARBA" id="ARBA00022759"/>
    </source>
</evidence>
<dbReference type="Pfam" id="PF00867">
    <property type="entry name" value="XPG_I"/>
    <property type="match status" value="1"/>
</dbReference>
<evidence type="ECO:0000256" key="4">
    <source>
        <dbReference type="ARBA" id="ARBA00022722"/>
    </source>
</evidence>
<evidence type="ECO:0000256" key="12">
    <source>
        <dbReference type="SAM" id="MobiDB-lite"/>
    </source>
</evidence>
<evidence type="ECO:0000256" key="11">
    <source>
        <dbReference type="ARBA" id="ARBA00023242"/>
    </source>
</evidence>
<evidence type="ECO:0000313" key="15">
    <source>
        <dbReference type="Proteomes" id="UP000694865"/>
    </source>
</evidence>
<feature type="compositionally biased region" description="Polar residues" evidence="12">
    <location>
        <begin position="992"/>
        <end position="1013"/>
    </location>
</feature>
<feature type="region of interest" description="Disordered" evidence="12">
    <location>
        <begin position="921"/>
        <end position="1013"/>
    </location>
</feature>
<keyword evidence="8" id="KW-0378">Hydrolase</keyword>
<dbReference type="SMART" id="SM00485">
    <property type="entry name" value="XPGN"/>
    <property type="match status" value="1"/>
</dbReference>
<dbReference type="SUPFAM" id="SSF88723">
    <property type="entry name" value="PIN domain-like"/>
    <property type="match status" value="1"/>
</dbReference>
<keyword evidence="15" id="KW-1185">Reference proteome</keyword>
<keyword evidence="10" id="KW-0234">DNA repair</keyword>
<evidence type="ECO:0000313" key="16">
    <source>
        <dbReference type="RefSeq" id="XP_002737645.2"/>
    </source>
</evidence>
<dbReference type="GeneID" id="100367993"/>
<dbReference type="InterPro" id="IPR008918">
    <property type="entry name" value="HhH2"/>
</dbReference>
<dbReference type="SMART" id="SM00279">
    <property type="entry name" value="HhH2"/>
    <property type="match status" value="1"/>
</dbReference>
<comment type="cofactor">
    <cofactor evidence="1">
        <name>Mg(2+)</name>
        <dbReference type="ChEBI" id="CHEBI:18420"/>
    </cofactor>
</comment>
<evidence type="ECO:0000256" key="9">
    <source>
        <dbReference type="ARBA" id="ARBA00022842"/>
    </source>
</evidence>
<evidence type="ECO:0000259" key="13">
    <source>
        <dbReference type="SMART" id="SM00484"/>
    </source>
</evidence>
<dbReference type="PRINTS" id="PR00853">
    <property type="entry name" value="XPGRADSUPER"/>
</dbReference>
<dbReference type="SUPFAM" id="SSF47807">
    <property type="entry name" value="5' to 3' exonuclease, C-terminal subdomain"/>
    <property type="match status" value="1"/>
</dbReference>
<keyword evidence="5" id="KW-0479">Metal-binding</keyword>
<dbReference type="RefSeq" id="XP_002737645.2">
    <property type="nucleotide sequence ID" value="XM_002737599.2"/>
</dbReference>
<dbReference type="CDD" id="cd09868">
    <property type="entry name" value="PIN_XPG_RAD2"/>
    <property type="match status" value="2"/>
</dbReference>
<dbReference type="InterPro" id="IPR036279">
    <property type="entry name" value="5-3_exonuclease_C_sf"/>
</dbReference>
<comment type="similarity">
    <text evidence="3">Belongs to the XPG/RAD2 endonuclease family. XPG subfamily.</text>
</comment>
<dbReference type="InterPro" id="IPR019974">
    <property type="entry name" value="XPG_CS"/>
</dbReference>